<feature type="region of interest" description="Disordered" evidence="16">
    <location>
        <begin position="438"/>
        <end position="471"/>
    </location>
</feature>
<evidence type="ECO:0000256" key="9">
    <source>
        <dbReference type="ARBA" id="ARBA00050985"/>
    </source>
</evidence>
<dbReference type="PIRSF" id="PIRSF017259">
    <property type="entry name" value="tRNA_mtfrase_TRM11"/>
    <property type="match status" value="1"/>
</dbReference>
<dbReference type="PANTHER" id="PTHR13370">
    <property type="entry name" value="RNA METHYLASE-RELATED"/>
    <property type="match status" value="1"/>
</dbReference>
<comment type="function">
    <text evidence="10">Catalytic subunit of the TRMT11-TRM112 methyltransferase complex, that specifically mediates the S-adenosyl-L-methionine-dependent N(2)-methylation of guanosine nucleotide at position 10 (m2G10) in tRNAs. This is one of the major tRNA (guanine-N(2))-methyltransferases.</text>
</comment>
<dbReference type="GO" id="GO:0160102">
    <property type="term" value="F:tRNA (guanine(10)-N2)-methyltransferase activity"/>
    <property type="evidence" value="ECO:0007669"/>
    <property type="project" value="UniProtKB-EC"/>
</dbReference>
<dbReference type="GO" id="GO:0008033">
    <property type="term" value="P:tRNA processing"/>
    <property type="evidence" value="ECO:0007669"/>
    <property type="project" value="UniProtKB-UniRule"/>
</dbReference>
<dbReference type="InterPro" id="IPR002052">
    <property type="entry name" value="DNA_methylase_N6_adenine_CS"/>
</dbReference>
<evidence type="ECO:0000256" key="6">
    <source>
        <dbReference type="ARBA" id="ARBA00022691"/>
    </source>
</evidence>
<keyword evidence="5 15" id="KW-0808">Transferase</keyword>
<evidence type="ECO:0000256" key="16">
    <source>
        <dbReference type="SAM" id="MobiDB-lite"/>
    </source>
</evidence>
<keyword evidence="3 15" id="KW-0820">tRNA-binding</keyword>
<evidence type="ECO:0000256" key="14">
    <source>
        <dbReference type="ARBA" id="ARBA00075308"/>
    </source>
</evidence>
<keyword evidence="4 15" id="KW-0489">Methyltransferase</keyword>
<name>A0A1W0XCV7_HYPEX</name>
<evidence type="ECO:0000256" key="8">
    <source>
        <dbReference type="ARBA" id="ARBA00022884"/>
    </source>
</evidence>
<dbReference type="GO" id="GO:0000049">
    <property type="term" value="F:tRNA binding"/>
    <property type="evidence" value="ECO:0007669"/>
    <property type="project" value="UniProtKB-UniRule"/>
</dbReference>
<evidence type="ECO:0000313" key="19">
    <source>
        <dbReference type="EMBL" id="OQV25121.1"/>
    </source>
</evidence>
<keyword evidence="20" id="KW-1185">Reference proteome</keyword>
<evidence type="ECO:0000259" key="18">
    <source>
        <dbReference type="Pfam" id="PF25904"/>
    </source>
</evidence>
<dbReference type="PRINTS" id="PR00507">
    <property type="entry name" value="N12N6MTFRASE"/>
</dbReference>
<evidence type="ECO:0000256" key="7">
    <source>
        <dbReference type="ARBA" id="ARBA00022694"/>
    </source>
</evidence>
<dbReference type="EC" id="2.1.1.214" evidence="12"/>
<reference evidence="20" key="1">
    <citation type="submission" date="2017-01" db="EMBL/GenBank/DDBJ databases">
        <title>Comparative genomics of anhydrobiosis in the tardigrade Hypsibius dujardini.</title>
        <authorList>
            <person name="Yoshida Y."/>
            <person name="Koutsovoulos G."/>
            <person name="Laetsch D."/>
            <person name="Stevens L."/>
            <person name="Kumar S."/>
            <person name="Horikawa D."/>
            <person name="Ishino K."/>
            <person name="Komine S."/>
            <person name="Tomita M."/>
            <person name="Blaxter M."/>
            <person name="Arakawa K."/>
        </authorList>
    </citation>
    <scope>NUCLEOTIDE SEQUENCE [LARGE SCALE GENOMIC DNA]</scope>
    <source>
        <strain evidence="20">Z151</strain>
    </source>
</reference>
<dbReference type="GO" id="GO:0032259">
    <property type="term" value="P:methylation"/>
    <property type="evidence" value="ECO:0007669"/>
    <property type="project" value="UniProtKB-UniRule"/>
</dbReference>
<sequence length="471" mass="53469">MVFSVLFQELRSLCKLLKIPINEDQLQAEQSESPFLLLDLPGDEEARLLVQRSVLMKSCYECLVHAREMTHLREHIQRLPADLIATYSTSGSSFRLRIHAYGRKLSSQDVRNRIELLKVFPLDSRVDLQNPTHSFHLLEDYGLEDLAEPALQPAQLFFGRWLADSNKDAAHKLRLDERYFIGTTSMDPLLALVMANQALVSPGSLVYDPFVGTGSLIIAAAYFGGYTFGADIDKILLHGRGRSTRAKKTWRKSDESVLANFRQYGLEKQYVDVLVADATSRFLRDDVQFDAIIADPPYGVREPIARVGKEKFNPSCDDTQAVSSGMPAGADFQLGRCVLNDLIITLVSFAAKHLRTGGRLVYWLPVLQDEYNDSAVPRHACFDVISNSEQCLSGSTSRRLITMEKVKDWDPNYQVTFAKEIYTETFRERYFTSTKDKDRPKHLRFKNKISRKVRPTEPKELQPVTGLPARQ</sequence>
<dbReference type="InterPro" id="IPR059073">
    <property type="entry name" value="TRMT11_N"/>
</dbReference>
<comment type="subcellular location">
    <subcellularLocation>
        <location evidence="1">Cytoplasm</location>
    </subcellularLocation>
</comment>
<evidence type="ECO:0000256" key="11">
    <source>
        <dbReference type="ARBA" id="ARBA00065434"/>
    </source>
</evidence>
<feature type="compositionally biased region" description="Basic residues" evidence="16">
    <location>
        <begin position="440"/>
        <end position="453"/>
    </location>
</feature>
<dbReference type="InterPro" id="IPR029063">
    <property type="entry name" value="SAM-dependent_MTases_sf"/>
</dbReference>
<dbReference type="Pfam" id="PF25904">
    <property type="entry name" value="Tmrp11_N"/>
    <property type="match status" value="1"/>
</dbReference>
<evidence type="ECO:0000256" key="4">
    <source>
        <dbReference type="ARBA" id="ARBA00022603"/>
    </source>
</evidence>
<feature type="domain" description="Ribosomal RNA large subunit methyltransferase K/L-like methyltransferase" evidence="17">
    <location>
        <begin position="178"/>
        <end position="301"/>
    </location>
</feature>
<dbReference type="Proteomes" id="UP000192578">
    <property type="component" value="Unassembled WGS sequence"/>
</dbReference>
<evidence type="ECO:0000256" key="1">
    <source>
        <dbReference type="ARBA" id="ARBA00004496"/>
    </source>
</evidence>
<evidence type="ECO:0000256" key="12">
    <source>
        <dbReference type="ARBA" id="ARBA00066937"/>
    </source>
</evidence>
<evidence type="ECO:0000256" key="13">
    <source>
        <dbReference type="ARBA" id="ARBA00067484"/>
    </source>
</evidence>
<evidence type="ECO:0000256" key="2">
    <source>
        <dbReference type="ARBA" id="ARBA00022490"/>
    </source>
</evidence>
<proteinExistence type="inferred from homology"/>
<dbReference type="PANTHER" id="PTHR13370:SF3">
    <property type="entry name" value="TRNA (GUANINE(10)-N2)-METHYLTRANSFERASE HOMOLOG"/>
    <property type="match status" value="1"/>
</dbReference>
<organism evidence="19 20">
    <name type="scientific">Hypsibius exemplaris</name>
    <name type="common">Freshwater tardigrade</name>
    <dbReference type="NCBI Taxonomy" id="2072580"/>
    <lineage>
        <taxon>Eukaryota</taxon>
        <taxon>Metazoa</taxon>
        <taxon>Ecdysozoa</taxon>
        <taxon>Tardigrada</taxon>
        <taxon>Eutardigrada</taxon>
        <taxon>Parachela</taxon>
        <taxon>Hypsibioidea</taxon>
        <taxon>Hypsibiidae</taxon>
        <taxon>Hypsibius</taxon>
    </lineage>
</organism>
<dbReference type="SUPFAM" id="SSF53335">
    <property type="entry name" value="S-adenosyl-L-methionine-dependent methyltransferases"/>
    <property type="match status" value="1"/>
</dbReference>
<dbReference type="PROSITE" id="PS00092">
    <property type="entry name" value="N6_MTASE"/>
    <property type="match status" value="1"/>
</dbReference>
<comment type="subunit">
    <text evidence="11">Part of the heterodimeric TRMT11-TRM112 methyltransferase complex; this complex forms an active tRNA methyltransferase, where TRMT112 acts as an activator of the catalytic subunit TRMT11.</text>
</comment>
<dbReference type="GO" id="GO:0005737">
    <property type="term" value="C:cytoplasm"/>
    <property type="evidence" value="ECO:0007669"/>
    <property type="project" value="UniProtKB-SubCell"/>
</dbReference>
<keyword evidence="2" id="KW-0963">Cytoplasm</keyword>
<keyword evidence="7 15" id="KW-0819">tRNA processing</keyword>
<evidence type="ECO:0000256" key="15">
    <source>
        <dbReference type="PROSITE-ProRule" id="PRU00959"/>
    </source>
</evidence>
<protein>
    <recommendedName>
        <fullName evidence="13">tRNA (guanine(10)-N(2))-methyltransferase TRMT11</fullName>
        <ecNumber evidence="12">2.1.1.214</ecNumber>
    </recommendedName>
    <alternativeName>
        <fullName evidence="14">tRNA methyltransferase 11 homolog</fullName>
    </alternativeName>
</protein>
<dbReference type="GO" id="GO:0043527">
    <property type="term" value="C:tRNA methyltransferase complex"/>
    <property type="evidence" value="ECO:0007669"/>
    <property type="project" value="UniProtKB-ARBA"/>
</dbReference>
<dbReference type="InterPro" id="IPR016691">
    <property type="entry name" value="TRMT11"/>
</dbReference>
<evidence type="ECO:0000256" key="10">
    <source>
        <dbReference type="ARBA" id="ARBA00056270"/>
    </source>
</evidence>
<comment type="caution">
    <text evidence="19">The sequence shown here is derived from an EMBL/GenBank/DDBJ whole genome shotgun (WGS) entry which is preliminary data.</text>
</comment>
<feature type="domain" description="tRNA (guanine(10)-N(2))-methyltransferase TRMT11 N-terminal" evidence="18">
    <location>
        <begin position="8"/>
        <end position="167"/>
    </location>
</feature>
<keyword evidence="8 15" id="KW-0694">RNA-binding</keyword>
<comment type="similarity">
    <text evidence="15">Belongs to the class I-like SAM-binding methyltransferase superfamily. TRM11 methyltransferase family.</text>
</comment>
<keyword evidence="6 15" id="KW-0949">S-adenosyl-L-methionine</keyword>
<dbReference type="EMBL" id="MTYJ01000003">
    <property type="protein sequence ID" value="OQV25121.1"/>
    <property type="molecule type" value="Genomic_DNA"/>
</dbReference>
<evidence type="ECO:0000256" key="3">
    <source>
        <dbReference type="ARBA" id="ARBA00022555"/>
    </source>
</evidence>
<dbReference type="CDD" id="cd02440">
    <property type="entry name" value="AdoMet_MTases"/>
    <property type="match status" value="1"/>
</dbReference>
<accession>A0A1W0XCV7</accession>
<evidence type="ECO:0000313" key="20">
    <source>
        <dbReference type="Proteomes" id="UP000192578"/>
    </source>
</evidence>
<dbReference type="PROSITE" id="PS51627">
    <property type="entry name" value="SAM_MT_TRM11"/>
    <property type="match status" value="1"/>
</dbReference>
<dbReference type="InterPro" id="IPR000241">
    <property type="entry name" value="RlmKL-like_Mtase"/>
</dbReference>
<comment type="catalytic activity">
    <reaction evidence="9">
        <text>guanosine(10) in tRNA + S-adenosyl-L-methionine = N(2)-methylguanosine(10) in tRNA + S-adenosyl-L-homocysteine + H(+)</text>
        <dbReference type="Rhea" id="RHEA:43128"/>
        <dbReference type="Rhea" id="RHEA-COMP:10355"/>
        <dbReference type="Rhea" id="RHEA-COMP:10357"/>
        <dbReference type="ChEBI" id="CHEBI:15378"/>
        <dbReference type="ChEBI" id="CHEBI:57856"/>
        <dbReference type="ChEBI" id="CHEBI:59789"/>
        <dbReference type="ChEBI" id="CHEBI:74269"/>
        <dbReference type="ChEBI" id="CHEBI:74481"/>
        <dbReference type="EC" id="2.1.1.214"/>
    </reaction>
    <physiologicalReaction direction="left-to-right" evidence="9">
        <dbReference type="Rhea" id="RHEA:43129"/>
    </physiologicalReaction>
</comment>
<dbReference type="AlphaFoldDB" id="A0A1W0XCV7"/>
<evidence type="ECO:0000256" key="5">
    <source>
        <dbReference type="ARBA" id="ARBA00022679"/>
    </source>
</evidence>
<dbReference type="Pfam" id="PF01170">
    <property type="entry name" value="UPF0020"/>
    <property type="match status" value="1"/>
</dbReference>
<dbReference type="Gene3D" id="3.40.50.150">
    <property type="entry name" value="Vaccinia Virus protein VP39"/>
    <property type="match status" value="1"/>
</dbReference>
<dbReference type="OrthoDB" id="296065at2759"/>
<evidence type="ECO:0000259" key="17">
    <source>
        <dbReference type="Pfam" id="PF01170"/>
    </source>
</evidence>
<gene>
    <name evidence="19" type="ORF">BV898_00814</name>
</gene>